<name>A0A0U2XLK2_9ENTE</name>
<dbReference type="STRING" id="118060.ATZ35_13425"/>
<dbReference type="Pfam" id="PF05437">
    <property type="entry name" value="AzlD"/>
    <property type="match status" value="1"/>
</dbReference>
<accession>A0A0U2XLK2</accession>
<evidence type="ECO:0000313" key="3">
    <source>
        <dbReference type="Proteomes" id="UP000067523"/>
    </source>
</evidence>
<dbReference type="AlphaFoldDB" id="A0A0U2XLK2"/>
<dbReference type="Proteomes" id="UP000067523">
    <property type="component" value="Chromosome"/>
</dbReference>
<keyword evidence="3" id="KW-1185">Reference proteome</keyword>
<keyword evidence="1" id="KW-0812">Transmembrane</keyword>
<proteinExistence type="predicted"/>
<dbReference type="EMBL" id="CP013655">
    <property type="protein sequence ID" value="ALS38109.1"/>
    <property type="molecule type" value="Genomic_DNA"/>
</dbReference>
<organism evidence="2 3">
    <name type="scientific">Enterococcus rotai</name>
    <dbReference type="NCBI Taxonomy" id="118060"/>
    <lineage>
        <taxon>Bacteria</taxon>
        <taxon>Bacillati</taxon>
        <taxon>Bacillota</taxon>
        <taxon>Bacilli</taxon>
        <taxon>Lactobacillales</taxon>
        <taxon>Enterococcaceae</taxon>
        <taxon>Enterococcus</taxon>
    </lineage>
</organism>
<gene>
    <name evidence="2" type="ORF">ATZ35_13425</name>
</gene>
<protein>
    <submittedName>
        <fullName evidence="2">Branched-chain amino acid ABC transporter</fullName>
    </submittedName>
</protein>
<feature type="transmembrane region" description="Helical" evidence="1">
    <location>
        <begin position="89"/>
        <end position="107"/>
    </location>
</feature>
<keyword evidence="1" id="KW-0472">Membrane</keyword>
<dbReference type="KEGG" id="erx:ATZ35_13425"/>
<dbReference type="RefSeq" id="WP_086444431.1">
    <property type="nucleotide sequence ID" value="NZ_CP013655.1"/>
</dbReference>
<keyword evidence="1" id="KW-1133">Transmembrane helix</keyword>
<evidence type="ECO:0000256" key="1">
    <source>
        <dbReference type="SAM" id="Phobius"/>
    </source>
</evidence>
<reference evidence="3" key="1">
    <citation type="submission" date="2015-12" db="EMBL/GenBank/DDBJ databases">
        <authorList>
            <person name="Lauer A."/>
            <person name="Humrighouse B."/>
            <person name="Loparev V."/>
            <person name="Shewmaker P.L."/>
            <person name="Whitney A.M."/>
            <person name="McLaughlin R.W."/>
        </authorList>
    </citation>
    <scope>NUCLEOTIDE SEQUENCE [LARGE SCALE GENOMIC DNA]</scope>
    <source>
        <strain evidence="3">LMG 26678</strain>
    </source>
</reference>
<feature type="transmembrane region" description="Helical" evidence="1">
    <location>
        <begin position="40"/>
        <end position="58"/>
    </location>
</feature>
<evidence type="ECO:0000313" key="2">
    <source>
        <dbReference type="EMBL" id="ALS38109.1"/>
    </source>
</evidence>
<sequence>MSNTYVLLTILGCSIVTWIPRIFPFLISKRVDFPDWFLRFLSYIPICILTALLFQSILEVQATGFPKVKTLEALSCIPTLLVAIRTKDLMKTVVVGIITIALLRIFLG</sequence>
<feature type="transmembrane region" description="Helical" evidence="1">
    <location>
        <begin position="6"/>
        <end position="28"/>
    </location>
</feature>
<dbReference type="InterPro" id="IPR008407">
    <property type="entry name" value="Brnchd-chn_aa_trnsp_AzlD"/>
</dbReference>